<evidence type="ECO:0000259" key="2">
    <source>
        <dbReference type="Pfam" id="PF04149"/>
    </source>
</evidence>
<feature type="compositionally biased region" description="Low complexity" evidence="1">
    <location>
        <begin position="11"/>
        <end position="34"/>
    </location>
</feature>
<name>A0ABX0DUX0_9ACTN</name>
<protein>
    <submittedName>
        <fullName evidence="3">DUF397 domain-containing protein</fullName>
    </submittedName>
</protein>
<comment type="caution">
    <text evidence="3">The sequence shown here is derived from an EMBL/GenBank/DDBJ whole genome shotgun (WGS) entry which is preliminary data.</text>
</comment>
<proteinExistence type="predicted"/>
<evidence type="ECO:0000313" key="3">
    <source>
        <dbReference type="EMBL" id="NGO45717.1"/>
    </source>
</evidence>
<feature type="domain" description="DUF397" evidence="2">
    <location>
        <begin position="119"/>
        <end position="161"/>
    </location>
</feature>
<feature type="region of interest" description="Disordered" evidence="1">
    <location>
        <begin position="1"/>
        <end position="57"/>
    </location>
</feature>
<dbReference type="Proteomes" id="UP001518140">
    <property type="component" value="Unassembled WGS sequence"/>
</dbReference>
<evidence type="ECO:0000256" key="1">
    <source>
        <dbReference type="SAM" id="MobiDB-lite"/>
    </source>
</evidence>
<keyword evidence="4" id="KW-1185">Reference proteome</keyword>
<dbReference type="InterPro" id="IPR007278">
    <property type="entry name" value="DUF397"/>
</dbReference>
<gene>
    <name evidence="3" type="ORF">G6048_27450</name>
</gene>
<sequence>MAPCAHGGHRTSLPTARTAPLTARPRTRPTAASRPSRHPTPAARKLPTSPHTPVRDAARARARRLPAVRLRGPLLEGVRHPRAGVPHGDHEPVGLHGADAQGVRAGGVGVGVGEQLCAQGEACVHISATPQTIHLTESADPTQAILSATPTAFGALLRTLKTSPKRG</sequence>
<dbReference type="Pfam" id="PF04149">
    <property type="entry name" value="DUF397"/>
    <property type="match status" value="1"/>
</dbReference>
<organism evidence="3 4">
    <name type="scientific">Streptomyces ureilyticus</name>
    <dbReference type="NCBI Taxonomy" id="1775131"/>
    <lineage>
        <taxon>Bacteria</taxon>
        <taxon>Bacillati</taxon>
        <taxon>Actinomycetota</taxon>
        <taxon>Actinomycetes</taxon>
        <taxon>Kitasatosporales</taxon>
        <taxon>Streptomycetaceae</taxon>
        <taxon>Streptomyces</taxon>
    </lineage>
</organism>
<evidence type="ECO:0000313" key="4">
    <source>
        <dbReference type="Proteomes" id="UP001518140"/>
    </source>
</evidence>
<accession>A0ABX0DUX0</accession>
<reference evidence="3 4" key="1">
    <citation type="submission" date="2020-02" db="EMBL/GenBank/DDBJ databases">
        <title>Whole-genome analyses of novel actinobacteria.</title>
        <authorList>
            <person name="Sahin N."/>
            <person name="Tokatli A."/>
        </authorList>
    </citation>
    <scope>NUCLEOTIDE SEQUENCE [LARGE SCALE GENOMIC DNA]</scope>
    <source>
        <strain evidence="3 4">YC419</strain>
    </source>
</reference>
<dbReference type="EMBL" id="JAAKZX010000100">
    <property type="protein sequence ID" value="NGO45717.1"/>
    <property type="molecule type" value="Genomic_DNA"/>
</dbReference>